<accession>E3QQ80</accession>
<dbReference type="AlphaFoldDB" id="E3QQ80"/>
<name>E3QQ80_COLGM</name>
<dbReference type="EMBL" id="GG697366">
    <property type="protein sequence ID" value="EFQ33018.1"/>
    <property type="molecule type" value="Genomic_DNA"/>
</dbReference>
<gene>
    <name evidence="2" type="ORF">GLRG_08162</name>
</gene>
<evidence type="ECO:0000256" key="1">
    <source>
        <dbReference type="SAM" id="SignalP"/>
    </source>
</evidence>
<dbReference type="Proteomes" id="UP000008782">
    <property type="component" value="Unassembled WGS sequence"/>
</dbReference>
<dbReference type="VEuPathDB" id="FungiDB:GLRG_08162"/>
<keyword evidence="3" id="KW-1185">Reference proteome</keyword>
<dbReference type="RefSeq" id="XP_008097038.1">
    <property type="nucleotide sequence ID" value="XM_008098847.1"/>
</dbReference>
<feature type="chain" id="PRO_5003180702" evidence="1">
    <location>
        <begin position="17"/>
        <end position="117"/>
    </location>
</feature>
<dbReference type="HOGENOM" id="CLU_152062_1_0_1"/>
<reference evidence="3" key="1">
    <citation type="journal article" date="2012" name="Nat. Genet.">
        <title>Lifestyle transitions in plant pathogenic Colletotrichum fungi deciphered by genome and transcriptome analyses.</title>
        <authorList>
            <person name="O'Connell R.J."/>
            <person name="Thon M.R."/>
            <person name="Hacquard S."/>
            <person name="Amyotte S.G."/>
            <person name="Kleemann J."/>
            <person name="Torres M.F."/>
            <person name="Damm U."/>
            <person name="Buiate E.A."/>
            <person name="Epstein L."/>
            <person name="Alkan N."/>
            <person name="Altmueller J."/>
            <person name="Alvarado-Balderrama L."/>
            <person name="Bauser C.A."/>
            <person name="Becker C."/>
            <person name="Birren B.W."/>
            <person name="Chen Z."/>
            <person name="Choi J."/>
            <person name="Crouch J.A."/>
            <person name="Duvick J.P."/>
            <person name="Farman M.A."/>
            <person name="Gan P."/>
            <person name="Heiman D."/>
            <person name="Henrissat B."/>
            <person name="Howard R.J."/>
            <person name="Kabbage M."/>
            <person name="Koch C."/>
            <person name="Kracher B."/>
            <person name="Kubo Y."/>
            <person name="Law A.D."/>
            <person name="Lebrun M.-H."/>
            <person name="Lee Y.-H."/>
            <person name="Miyara I."/>
            <person name="Moore N."/>
            <person name="Neumann U."/>
            <person name="Nordstroem K."/>
            <person name="Panaccione D.G."/>
            <person name="Panstruga R."/>
            <person name="Place M."/>
            <person name="Proctor R.H."/>
            <person name="Prusky D."/>
            <person name="Rech G."/>
            <person name="Reinhardt R."/>
            <person name="Rollins J.A."/>
            <person name="Rounsley S."/>
            <person name="Schardl C.L."/>
            <person name="Schwartz D.C."/>
            <person name="Shenoy N."/>
            <person name="Shirasu K."/>
            <person name="Sikhakolli U.R."/>
            <person name="Stueber K."/>
            <person name="Sukno S.A."/>
            <person name="Sweigard J.A."/>
            <person name="Takano Y."/>
            <person name="Takahara H."/>
            <person name="Trail F."/>
            <person name="van der Does H.C."/>
            <person name="Voll L.M."/>
            <person name="Will I."/>
            <person name="Young S."/>
            <person name="Zeng Q."/>
            <person name="Zhang J."/>
            <person name="Zhou S."/>
            <person name="Dickman M.B."/>
            <person name="Schulze-Lefert P."/>
            <person name="Ver Loren van Themaat E."/>
            <person name="Ma L.-J."/>
            <person name="Vaillancourt L.J."/>
        </authorList>
    </citation>
    <scope>NUCLEOTIDE SEQUENCE [LARGE SCALE GENOMIC DNA]</scope>
    <source>
        <strain evidence="3">M1.001 / M2 / FGSC 10212</strain>
    </source>
</reference>
<protein>
    <submittedName>
        <fullName evidence="2">Uncharacterized protein</fullName>
    </submittedName>
</protein>
<sequence length="117" mass="12251">MKASVIVSIFPALAVGANVCDLYDKCYCTNSDGTPASDDIQTQACLQYGADNRGSDTPGPGNMTATLEDNIVKCVGNVVEAGNVFHLDNCEYAKECAAKGASGTPICEGIYYLTPGW</sequence>
<proteinExistence type="predicted"/>
<evidence type="ECO:0000313" key="2">
    <source>
        <dbReference type="EMBL" id="EFQ33018.1"/>
    </source>
</evidence>
<evidence type="ECO:0000313" key="3">
    <source>
        <dbReference type="Proteomes" id="UP000008782"/>
    </source>
</evidence>
<dbReference type="GeneID" id="24413527"/>
<feature type="signal peptide" evidence="1">
    <location>
        <begin position="1"/>
        <end position="16"/>
    </location>
</feature>
<organism evidence="3">
    <name type="scientific">Colletotrichum graminicola (strain M1.001 / M2 / FGSC 10212)</name>
    <name type="common">Maize anthracnose fungus</name>
    <name type="synonym">Glomerella graminicola</name>
    <dbReference type="NCBI Taxonomy" id="645133"/>
    <lineage>
        <taxon>Eukaryota</taxon>
        <taxon>Fungi</taxon>
        <taxon>Dikarya</taxon>
        <taxon>Ascomycota</taxon>
        <taxon>Pezizomycotina</taxon>
        <taxon>Sordariomycetes</taxon>
        <taxon>Hypocreomycetidae</taxon>
        <taxon>Glomerellales</taxon>
        <taxon>Glomerellaceae</taxon>
        <taxon>Colletotrichum</taxon>
        <taxon>Colletotrichum graminicola species complex</taxon>
    </lineage>
</organism>
<keyword evidence="1" id="KW-0732">Signal</keyword>